<reference evidence="6 7" key="1">
    <citation type="submission" date="2015-11" db="EMBL/GenBank/DDBJ databases">
        <title>Genomic analysis of 38 Legionella species identifies large and diverse effector repertoires.</title>
        <authorList>
            <person name="Burstein D."/>
            <person name="Amaro F."/>
            <person name="Zusman T."/>
            <person name="Lifshitz Z."/>
            <person name="Cohen O."/>
            <person name="Gilbert J.A."/>
            <person name="Pupko T."/>
            <person name="Shuman H.A."/>
            <person name="Segal G."/>
        </authorList>
    </citation>
    <scope>NUCLEOTIDE SEQUENCE [LARGE SCALE GENOMIC DNA]</scope>
    <source>
        <strain evidence="6 7">Mt.St.Helens-9</strain>
    </source>
</reference>
<dbReference type="GO" id="GO:0016020">
    <property type="term" value="C:membrane"/>
    <property type="evidence" value="ECO:0007669"/>
    <property type="project" value="UniProtKB-SubCell"/>
</dbReference>
<feature type="transmembrane region" description="Helical" evidence="5">
    <location>
        <begin position="36"/>
        <end position="65"/>
    </location>
</feature>
<keyword evidence="3 5" id="KW-1133">Transmembrane helix</keyword>
<gene>
    <name evidence="6" type="primary">lvhB3</name>
    <name evidence="6" type="ORF">Lspi_0677</name>
</gene>
<evidence type="ECO:0000313" key="6">
    <source>
        <dbReference type="EMBL" id="KTD65360.1"/>
    </source>
</evidence>
<name>A0A0W0Z8A8_LEGSP</name>
<dbReference type="OrthoDB" id="5638399at2"/>
<dbReference type="Proteomes" id="UP000054877">
    <property type="component" value="Unassembled WGS sequence"/>
</dbReference>
<evidence type="ECO:0000313" key="7">
    <source>
        <dbReference type="Proteomes" id="UP000054877"/>
    </source>
</evidence>
<dbReference type="RefSeq" id="WP_058482627.1">
    <property type="nucleotide sequence ID" value="NZ_CAAAII010000002.1"/>
</dbReference>
<protein>
    <submittedName>
        <fullName evidence="6">Type IV secretion system protein VirB3</fullName>
    </submittedName>
</protein>
<dbReference type="EMBL" id="LNYX01000007">
    <property type="protein sequence ID" value="KTD65360.1"/>
    <property type="molecule type" value="Genomic_DNA"/>
</dbReference>
<evidence type="ECO:0000256" key="3">
    <source>
        <dbReference type="ARBA" id="ARBA00022989"/>
    </source>
</evidence>
<comment type="subcellular location">
    <subcellularLocation>
        <location evidence="1">Membrane</location>
    </subcellularLocation>
</comment>
<sequence length="100" mass="11188">MAYNPDTTLTLNPVYGALTRAAMAGGVTFEYHGINLMVSVCAFIAMGNLLYGLVFIPLHVFGWLVCRNDTRFFTIVTKRLLLCPPSPNQTIWGVRVYEPF</sequence>
<dbReference type="PATRIC" id="fig|452.5.peg.742"/>
<dbReference type="Pfam" id="PF05101">
    <property type="entry name" value="VirB3"/>
    <property type="match status" value="1"/>
</dbReference>
<evidence type="ECO:0000256" key="1">
    <source>
        <dbReference type="ARBA" id="ARBA00004370"/>
    </source>
</evidence>
<evidence type="ECO:0000256" key="4">
    <source>
        <dbReference type="ARBA" id="ARBA00023136"/>
    </source>
</evidence>
<keyword evidence="4 5" id="KW-0472">Membrane</keyword>
<dbReference type="AlphaFoldDB" id="A0A0W0Z8A8"/>
<dbReference type="InterPro" id="IPR007792">
    <property type="entry name" value="T4SS_VirB3/TrbD/AvhB"/>
</dbReference>
<comment type="caution">
    <text evidence="6">The sequence shown here is derived from an EMBL/GenBank/DDBJ whole genome shotgun (WGS) entry which is preliminary data.</text>
</comment>
<keyword evidence="7" id="KW-1185">Reference proteome</keyword>
<evidence type="ECO:0000256" key="2">
    <source>
        <dbReference type="ARBA" id="ARBA00022692"/>
    </source>
</evidence>
<accession>A0A0W0Z8A8</accession>
<proteinExistence type="predicted"/>
<evidence type="ECO:0000256" key="5">
    <source>
        <dbReference type="SAM" id="Phobius"/>
    </source>
</evidence>
<keyword evidence="2 5" id="KW-0812">Transmembrane</keyword>
<dbReference type="STRING" id="452.Lspi_0677"/>
<organism evidence="6 7">
    <name type="scientific">Legionella spiritensis</name>
    <dbReference type="NCBI Taxonomy" id="452"/>
    <lineage>
        <taxon>Bacteria</taxon>
        <taxon>Pseudomonadati</taxon>
        <taxon>Pseudomonadota</taxon>
        <taxon>Gammaproteobacteria</taxon>
        <taxon>Legionellales</taxon>
        <taxon>Legionellaceae</taxon>
        <taxon>Legionella</taxon>
    </lineage>
</organism>